<evidence type="ECO:0000313" key="2">
    <source>
        <dbReference type="Proteomes" id="UP000028582"/>
    </source>
</evidence>
<dbReference type="AlphaFoldDB" id="A0A080YY20"/>
<accession>A0A080YY20</accession>
<comment type="caution">
    <text evidence="1">The sequence shown here is derived from an EMBL/GenBank/DDBJ whole genome shotgun (WGS) entry which is preliminary data.</text>
</comment>
<proteinExistence type="predicted"/>
<gene>
    <name evidence="1" type="ORF">F444_22351</name>
</gene>
<evidence type="ECO:0000313" key="1">
    <source>
        <dbReference type="EMBL" id="ETO59281.1"/>
    </source>
</evidence>
<reference evidence="1 2" key="1">
    <citation type="submission" date="2013-11" db="EMBL/GenBank/DDBJ databases">
        <title>The Genome Sequence of Phytophthora parasitica P1976.</title>
        <authorList>
            <consortium name="The Broad Institute Genomics Platform"/>
            <person name="Russ C."/>
            <person name="Tyler B."/>
            <person name="Panabieres F."/>
            <person name="Shan W."/>
            <person name="Tripathy S."/>
            <person name="Grunwald N."/>
            <person name="Machado M."/>
            <person name="Johnson C.S."/>
            <person name="Walker B."/>
            <person name="Young S."/>
            <person name="Zeng Q."/>
            <person name="Gargeya S."/>
            <person name="Fitzgerald M."/>
            <person name="Haas B."/>
            <person name="Abouelleil A."/>
            <person name="Allen A.W."/>
            <person name="Alvarado L."/>
            <person name="Arachchi H.M."/>
            <person name="Berlin A.M."/>
            <person name="Chapman S.B."/>
            <person name="Gainer-Dewar J."/>
            <person name="Goldberg J."/>
            <person name="Griggs A."/>
            <person name="Gujja S."/>
            <person name="Hansen M."/>
            <person name="Howarth C."/>
            <person name="Imamovic A."/>
            <person name="Ireland A."/>
            <person name="Larimer J."/>
            <person name="McCowan C."/>
            <person name="Murphy C."/>
            <person name="Pearson M."/>
            <person name="Poon T.W."/>
            <person name="Priest M."/>
            <person name="Roberts A."/>
            <person name="Saif S."/>
            <person name="Shea T."/>
            <person name="Sisk P."/>
            <person name="Sykes S."/>
            <person name="Wortman J."/>
            <person name="Nusbaum C."/>
            <person name="Birren B."/>
        </authorList>
    </citation>
    <scope>NUCLEOTIDE SEQUENCE [LARGE SCALE GENOMIC DNA]</scope>
    <source>
        <strain evidence="1 2">P1976</strain>
    </source>
</reference>
<name>A0A080YY20_PHYNI</name>
<dbReference type="EMBL" id="ANJA01004171">
    <property type="protein sequence ID" value="ETO59281.1"/>
    <property type="molecule type" value="Genomic_DNA"/>
</dbReference>
<organism evidence="1 2">
    <name type="scientific">Phytophthora nicotianae P1976</name>
    <dbReference type="NCBI Taxonomy" id="1317066"/>
    <lineage>
        <taxon>Eukaryota</taxon>
        <taxon>Sar</taxon>
        <taxon>Stramenopiles</taxon>
        <taxon>Oomycota</taxon>
        <taxon>Peronosporomycetes</taxon>
        <taxon>Peronosporales</taxon>
        <taxon>Peronosporaceae</taxon>
        <taxon>Phytophthora</taxon>
    </lineage>
</organism>
<protein>
    <submittedName>
        <fullName evidence="1">Uncharacterized protein</fullName>
    </submittedName>
</protein>
<dbReference type="Proteomes" id="UP000028582">
    <property type="component" value="Unassembled WGS sequence"/>
</dbReference>
<sequence length="514" mass="59369">MEELRAKFHNDDLRLFDGDLDEWLNLARVNAIYRVRVRGTTQVMLVKKYLLNHRVVVRRGDNTGQVLDLLLVDDQGEENPEFNSATMAVYVKLIDIYNIDKLLSLMLNPRKTKKRQKAKLRSVVARLTEESDVRTVMPDKKQSLQSAGEWKAEIDDYDDHADDVEAFAFRPIASTESANTIASTESANTIAKYPLIRLEQHELFCNADGSVVDVAVRGERSMEKILFKTKDIGTFFGMQSLVKTILSDESKYQKGVDYVIVSESLNDQRSTVDRDFVCLTYQGFICVIFVSSSGNENRSKMVSWSLRILYAHQLGSDEERCDVASDLLKVILNLKLCGLYFVDFDRVSDLYETMGLNKTEYPPESYGPYRIGKLGLSEDFPQRYKNFKSHYGRYTPNVNLKWILLLKHIYNLIADEFPCFDFDKKLKELELIAEAKFAKKEIENTRGNSDLRVAWLTDLLNLKDPHAKEVAQLKETHAKDVIRIHELELQLLRKDMEIQALRHRDQMPRHENSE</sequence>